<dbReference type="Pfam" id="PF14378">
    <property type="entry name" value="PAP2_3"/>
    <property type="match status" value="1"/>
</dbReference>
<dbReference type="EMBL" id="CP119075">
    <property type="protein sequence ID" value="WED64450.1"/>
    <property type="molecule type" value="Genomic_DNA"/>
</dbReference>
<keyword evidence="1" id="KW-0812">Transmembrane</keyword>
<evidence type="ECO:0000256" key="1">
    <source>
        <dbReference type="SAM" id="Phobius"/>
    </source>
</evidence>
<feature type="transmembrane region" description="Helical" evidence="1">
    <location>
        <begin position="207"/>
        <end position="229"/>
    </location>
</feature>
<feature type="transmembrane region" description="Helical" evidence="1">
    <location>
        <begin position="106"/>
        <end position="127"/>
    </location>
</feature>
<accession>A0AAE9ZX12</accession>
<keyword evidence="1" id="KW-1133">Transmembrane helix</keyword>
<evidence type="ECO:0000259" key="2">
    <source>
        <dbReference type="Pfam" id="PF14378"/>
    </source>
</evidence>
<feature type="transmembrane region" description="Helical" evidence="1">
    <location>
        <begin position="35"/>
        <end position="56"/>
    </location>
</feature>
<dbReference type="Proteomes" id="UP001218638">
    <property type="component" value="Chromosome"/>
</dbReference>
<feature type="transmembrane region" description="Helical" evidence="1">
    <location>
        <begin position="184"/>
        <end position="201"/>
    </location>
</feature>
<feature type="domain" description="Inositolphosphotransferase Aur1/Ipt1" evidence="2">
    <location>
        <begin position="95"/>
        <end position="221"/>
    </location>
</feature>
<evidence type="ECO:0000313" key="4">
    <source>
        <dbReference type="Proteomes" id="UP001218638"/>
    </source>
</evidence>
<dbReference type="Gene3D" id="1.20.144.10">
    <property type="entry name" value="Phosphatidic acid phosphatase type 2/haloperoxidase"/>
    <property type="match status" value="1"/>
</dbReference>
<dbReference type="AlphaFoldDB" id="A0AAE9ZX12"/>
<evidence type="ECO:0000313" key="3">
    <source>
        <dbReference type="EMBL" id="WED64450.1"/>
    </source>
</evidence>
<protein>
    <submittedName>
        <fullName evidence="3">Phosphatase PAP2 family protein</fullName>
    </submittedName>
</protein>
<name>A0AAE9ZX12_9BACT</name>
<dbReference type="GO" id="GO:0016020">
    <property type="term" value="C:membrane"/>
    <property type="evidence" value="ECO:0007669"/>
    <property type="project" value="UniProtKB-SubCell"/>
</dbReference>
<feature type="transmembrane region" description="Helical" evidence="1">
    <location>
        <begin position="76"/>
        <end position="99"/>
    </location>
</feature>
<sequence>MDSLLIGSIAMLSPESPSPLSPPVPSVRKRLQAWWWAKMLGTTLGMAAFMMVYFWLLDHPRFAVTTMPLTALDHLIPFLPFTLPLYLSLWAYVSLAPAFLIRRDELISYGAATAVLSVIGLGVFYFWPTAVPPADIDWSQHPSFLFLKNVDSAGNACPSLHVAFATFTGLWFARLGREMRGGPWLHGANFLWCLGIIVSTVTTRQHVVLDAMAGIVLGGAVAGGHFFYLRRSTPPIAPAFPSTHA</sequence>
<reference evidence="3" key="1">
    <citation type="submission" date="2023-03" db="EMBL/GenBank/DDBJ databases">
        <title>Lomoglobus Profundus gen. nov., sp. nov., a novel member of the phylum Verrucomicrobia, isolated from deep-marine sediment of South China Sea.</title>
        <authorList>
            <person name="Ahmad T."/>
            <person name="Ishaq S.E."/>
            <person name="Wang F."/>
        </authorList>
    </citation>
    <scope>NUCLEOTIDE SEQUENCE</scope>
    <source>
        <strain evidence="3">LMO-M01</strain>
    </source>
</reference>
<proteinExistence type="predicted"/>
<gene>
    <name evidence="3" type="ORF">PXH66_19090</name>
</gene>
<keyword evidence="4" id="KW-1185">Reference proteome</keyword>
<dbReference type="InterPro" id="IPR026841">
    <property type="entry name" value="Aur1/Ipt1"/>
</dbReference>
<dbReference type="KEGG" id="slom:PXH66_19090"/>
<organism evidence="3 4">
    <name type="scientific">Synoicihabitans lomoniglobus</name>
    <dbReference type="NCBI Taxonomy" id="2909285"/>
    <lineage>
        <taxon>Bacteria</taxon>
        <taxon>Pseudomonadati</taxon>
        <taxon>Verrucomicrobiota</taxon>
        <taxon>Opitutia</taxon>
        <taxon>Opitutales</taxon>
        <taxon>Opitutaceae</taxon>
        <taxon>Synoicihabitans</taxon>
    </lineage>
</organism>
<dbReference type="RefSeq" id="WP_330930917.1">
    <property type="nucleotide sequence ID" value="NZ_CP119075.1"/>
</dbReference>
<keyword evidence="1" id="KW-0472">Membrane</keyword>
<feature type="transmembrane region" description="Helical" evidence="1">
    <location>
        <begin position="153"/>
        <end position="172"/>
    </location>
</feature>